<accession>A0A9W2Z7X0</accession>
<evidence type="ECO:0000256" key="1">
    <source>
        <dbReference type="ARBA" id="ARBA00022676"/>
    </source>
</evidence>
<proteinExistence type="inferred from homology"/>
<dbReference type="CDD" id="cd11301">
    <property type="entry name" value="Fut1_Fut2_like"/>
    <property type="match status" value="1"/>
</dbReference>
<dbReference type="AlphaFoldDB" id="A0A9W2Z7X0"/>
<keyword evidence="3" id="KW-0333">Golgi apparatus</keyword>
<keyword evidence="3" id="KW-1133">Transmembrane helix</keyword>
<dbReference type="Gene3D" id="3.40.50.11350">
    <property type="match status" value="1"/>
</dbReference>
<dbReference type="GO" id="GO:0005975">
    <property type="term" value="P:carbohydrate metabolic process"/>
    <property type="evidence" value="ECO:0007669"/>
    <property type="project" value="InterPro"/>
</dbReference>
<comment type="similarity">
    <text evidence="3">Belongs to the glycosyltransferase 11 family.</text>
</comment>
<dbReference type="Proteomes" id="UP001165740">
    <property type="component" value="Chromosome 17"/>
</dbReference>
<keyword evidence="3" id="KW-0812">Transmembrane</keyword>
<organism evidence="4 5">
    <name type="scientific">Biomphalaria glabrata</name>
    <name type="common">Bloodfluke planorb</name>
    <name type="synonym">Freshwater snail</name>
    <dbReference type="NCBI Taxonomy" id="6526"/>
    <lineage>
        <taxon>Eukaryota</taxon>
        <taxon>Metazoa</taxon>
        <taxon>Spiralia</taxon>
        <taxon>Lophotrochozoa</taxon>
        <taxon>Mollusca</taxon>
        <taxon>Gastropoda</taxon>
        <taxon>Heterobranchia</taxon>
        <taxon>Euthyneura</taxon>
        <taxon>Panpulmonata</taxon>
        <taxon>Hygrophila</taxon>
        <taxon>Lymnaeoidea</taxon>
        <taxon>Planorbidae</taxon>
        <taxon>Biomphalaria</taxon>
    </lineage>
</organism>
<dbReference type="PANTHER" id="PTHR11927">
    <property type="entry name" value="GALACTOSIDE 2-L-FUCOSYLTRANSFERASE"/>
    <property type="match status" value="1"/>
</dbReference>
<name>A0A9W2Z7X0_BIOGL</name>
<dbReference type="GeneID" id="106065819"/>
<dbReference type="EC" id="2.4.1.-" evidence="3"/>
<keyword evidence="3" id="KW-0325">Glycoprotein</keyword>
<keyword evidence="3" id="KW-0735">Signal-anchor</keyword>
<sequence length="365" mass="41511">MKKFRGDCPLVCMDLKCHLKMYKQVFYCIVFLVIVTFITLYLNSPFKHVVSFRGLYLNRSQTQVWPATSTVTMSSPSPTSTPKAIVNTTDASTKEAPVVYLTTKFKGRLGNQLFIYASLVGIARANRRVPFVRNGGDLSSLFKITHLKANIDSWKWSGKTETAYATFEPSFMNLPPTNCTIFGFFQCWRYFQHAQDEIRREFTFTEAVQKEVDAVLGTYRRRLDNHVIVGVHIRRGDFLHQHNAKYGYGVADKSYFDKAFSKMRSLLPNQNITFLVASDDLNWCKNNLKDPSVQMLPDSSAGNHFAILSSCDHVILAGGTFGWWMAWLANGITIYYVNFIAENSSLHIGFNPGDYYPPGWIGLDN</sequence>
<keyword evidence="2 3" id="KW-0808">Transferase</keyword>
<dbReference type="GO" id="GO:0032580">
    <property type="term" value="C:Golgi cisterna membrane"/>
    <property type="evidence" value="ECO:0007669"/>
    <property type="project" value="UniProtKB-SubCell"/>
</dbReference>
<keyword evidence="3" id="KW-0472">Membrane</keyword>
<evidence type="ECO:0000313" key="4">
    <source>
        <dbReference type="Proteomes" id="UP001165740"/>
    </source>
</evidence>
<protein>
    <recommendedName>
        <fullName evidence="3">L-Fucosyltransferase</fullName>
        <ecNumber evidence="3">2.4.1.-</ecNumber>
    </recommendedName>
</protein>
<gene>
    <name evidence="5" type="primary">LOC106065819</name>
</gene>
<dbReference type="OrthoDB" id="3226at2759"/>
<dbReference type="OMA" id="QICTVER"/>
<dbReference type="PANTHER" id="PTHR11927:SF9">
    <property type="entry name" value="L-FUCOSYLTRANSFERASE"/>
    <property type="match status" value="1"/>
</dbReference>
<reference evidence="5" key="1">
    <citation type="submission" date="2025-08" db="UniProtKB">
        <authorList>
            <consortium name="RefSeq"/>
        </authorList>
    </citation>
    <scope>IDENTIFICATION</scope>
</reference>
<dbReference type="InterPro" id="IPR002516">
    <property type="entry name" value="Glyco_trans_11"/>
</dbReference>
<evidence type="ECO:0000256" key="3">
    <source>
        <dbReference type="RuleBase" id="RU363129"/>
    </source>
</evidence>
<feature type="transmembrane region" description="Helical" evidence="3">
    <location>
        <begin position="25"/>
        <end position="42"/>
    </location>
</feature>
<dbReference type="Pfam" id="PF01531">
    <property type="entry name" value="Glyco_transf_11"/>
    <property type="match status" value="1"/>
</dbReference>
<evidence type="ECO:0000313" key="5">
    <source>
        <dbReference type="RefSeq" id="XP_055871042.1"/>
    </source>
</evidence>
<dbReference type="RefSeq" id="XP_055871042.1">
    <property type="nucleotide sequence ID" value="XM_056015067.1"/>
</dbReference>
<keyword evidence="4" id="KW-1185">Reference proteome</keyword>
<comment type="pathway">
    <text evidence="3">Protein modification; protein glycosylation.</text>
</comment>
<dbReference type="GO" id="GO:0008107">
    <property type="term" value="F:galactoside 2-alpha-L-fucosyltransferase activity"/>
    <property type="evidence" value="ECO:0007669"/>
    <property type="project" value="InterPro"/>
</dbReference>
<evidence type="ECO:0000256" key="2">
    <source>
        <dbReference type="ARBA" id="ARBA00022679"/>
    </source>
</evidence>
<comment type="subcellular location">
    <subcellularLocation>
        <location evidence="3">Golgi apparatus</location>
        <location evidence="3">Golgi stack membrane</location>
        <topology evidence="3">Single-pass type II membrane protein</topology>
    </subcellularLocation>
</comment>
<keyword evidence="1 3" id="KW-0328">Glycosyltransferase</keyword>